<accession>A0A7H1QCH3</accession>
<reference evidence="1 2" key="1">
    <citation type="submission" date="2020-04" db="EMBL/GenBank/DDBJ databases">
        <title>Characterization and engineering of Streptomyces griseofuscus DSM40191 as a potential heterologous host for expression of BGCs.</title>
        <authorList>
            <person name="Gren T."/>
            <person name="Whitford C.M."/>
            <person name="Mohite O.S."/>
            <person name="Joergensen T.S."/>
            <person name="Nielsen J.B."/>
            <person name="Lee S.Y."/>
            <person name="Weber T."/>
        </authorList>
    </citation>
    <scope>NUCLEOTIDE SEQUENCE [LARGE SCALE GENOMIC DNA]</scope>
    <source>
        <strain evidence="1 2">DSM 40191</strain>
    </source>
</reference>
<dbReference type="KEGG" id="sgf:HEP81_07773"/>
<dbReference type="RefSeq" id="WP_078967674.1">
    <property type="nucleotide sequence ID" value="NZ_CP051006.1"/>
</dbReference>
<dbReference type="GeneID" id="91467266"/>
<protein>
    <recommendedName>
        <fullName evidence="3">DUF5133 domain-containing protein</fullName>
    </recommendedName>
</protein>
<name>A0A7H1QCH3_9ACTN</name>
<dbReference type="Proteomes" id="UP000516422">
    <property type="component" value="Chromosome"/>
</dbReference>
<evidence type="ECO:0008006" key="3">
    <source>
        <dbReference type="Google" id="ProtNLM"/>
    </source>
</evidence>
<evidence type="ECO:0000313" key="2">
    <source>
        <dbReference type="Proteomes" id="UP000516422"/>
    </source>
</evidence>
<dbReference type="AlphaFoldDB" id="A0A7H1QCH3"/>
<sequence>MLMPLPARLHELFTHYEALLAEEDLGTGAPDPRLADLAYTLCVSTGTRDITHALEAARAYLATSDSTAPVAPVNRVLPSASHTPQLAWPRGFSRLPAR</sequence>
<dbReference type="EMBL" id="CP051006">
    <property type="protein sequence ID" value="QNT98003.1"/>
    <property type="molecule type" value="Genomic_DNA"/>
</dbReference>
<dbReference type="Pfam" id="PF17196">
    <property type="entry name" value="DUF5133"/>
    <property type="match status" value="1"/>
</dbReference>
<gene>
    <name evidence="1" type="ORF">HEP81_07773</name>
</gene>
<proteinExistence type="predicted"/>
<dbReference type="InterPro" id="IPR033457">
    <property type="entry name" value="DUF5133"/>
</dbReference>
<evidence type="ECO:0000313" key="1">
    <source>
        <dbReference type="EMBL" id="QNT98003.1"/>
    </source>
</evidence>
<organism evidence="1 2">
    <name type="scientific">Streptomyces griseofuscus</name>
    <dbReference type="NCBI Taxonomy" id="146922"/>
    <lineage>
        <taxon>Bacteria</taxon>
        <taxon>Bacillati</taxon>
        <taxon>Actinomycetota</taxon>
        <taxon>Actinomycetes</taxon>
        <taxon>Kitasatosporales</taxon>
        <taxon>Streptomycetaceae</taxon>
        <taxon>Streptomyces</taxon>
    </lineage>
</organism>